<feature type="transmembrane region" description="Helical" evidence="2">
    <location>
        <begin position="176"/>
        <end position="195"/>
    </location>
</feature>
<feature type="transmembrane region" description="Helical" evidence="2">
    <location>
        <begin position="538"/>
        <end position="554"/>
    </location>
</feature>
<dbReference type="STRING" id="4529.A0A0E0PWL7"/>
<evidence type="ECO:0000259" key="3">
    <source>
        <dbReference type="Pfam" id="PF13962"/>
    </source>
</evidence>
<feature type="transmembrane region" description="Helical" evidence="2">
    <location>
        <begin position="618"/>
        <end position="635"/>
    </location>
</feature>
<feature type="transmembrane region" description="Helical" evidence="2">
    <location>
        <begin position="99"/>
        <end position="117"/>
    </location>
</feature>
<keyword evidence="2" id="KW-1133">Transmembrane helix</keyword>
<feature type="transmembrane region" description="Helical" evidence="2">
    <location>
        <begin position="647"/>
        <end position="664"/>
    </location>
</feature>
<dbReference type="EnsemblPlants" id="ORUFI06G12080.1">
    <property type="protein sequence ID" value="ORUFI06G12080.1"/>
    <property type="gene ID" value="ORUFI06G12080"/>
</dbReference>
<feature type="transmembrane region" description="Helical" evidence="2">
    <location>
        <begin position="371"/>
        <end position="390"/>
    </location>
</feature>
<evidence type="ECO:0000256" key="1">
    <source>
        <dbReference type="SAM" id="MobiDB-lite"/>
    </source>
</evidence>
<dbReference type="Gramene" id="ORUFI06G12080.1">
    <property type="protein sequence ID" value="ORUFI06G12080.1"/>
    <property type="gene ID" value="ORUFI06G12080"/>
</dbReference>
<feature type="region of interest" description="Disordered" evidence="1">
    <location>
        <begin position="127"/>
        <end position="170"/>
    </location>
</feature>
<feature type="region of interest" description="Disordered" evidence="1">
    <location>
        <begin position="327"/>
        <end position="355"/>
    </location>
</feature>
<feature type="transmembrane region" description="Helical" evidence="2">
    <location>
        <begin position="269"/>
        <end position="288"/>
    </location>
</feature>
<feature type="domain" description="PGG" evidence="3">
    <location>
        <begin position="368"/>
        <end position="472"/>
    </location>
</feature>
<name>A0A0E0PWL7_ORYRU</name>
<feature type="domain" description="PGG" evidence="3">
    <location>
        <begin position="532"/>
        <end position="640"/>
    </location>
</feature>
<feature type="transmembrane region" description="Helical" evidence="2">
    <location>
        <begin position="450"/>
        <end position="468"/>
    </location>
</feature>
<sequence>MENKSAQDPHRPLEYDLRKYLLLLATMVATVTYTARFNPPGGVWQETEARHLAGDSIIRDSHYPRYIMFFYCNAAAFALSIVVIVLIFILAILHEKNGIWISMFPLRLAMVLNLFLWDRNDKNHLEAIGQGTGNNPPNPEHSVGAISPVVSREEGSQQPGKEKEKEEEEKNQRRKVLMLLATFVMSVAYVAGLSAPGGYWERSQEEGRHHADAGDPVLWVHHSVHLRAFVGYNTTSFVASLLIIMLLLDQKQKIIFLPLDMKRKAVPGRAHMLYAYITIALVGLVGAYVAGSCRHSDTTIYALSLVATVLICIGILKVVLGCMPKLSQTPKASSRSGENNENNEDTFRDKTPTNGGLLSNMNNEDDILEKAQSLVVLLSTLIATVTYQAGLVPLGGVWQENQDGHKAGKPILMSTQAKRYKVFFYCNSTAFVASLVIIILVRYKPLLKRHILEVAIILDLFGLVGAYAAGSCQDVSTSIYVITLAGAVLIYVVIHIVFITLEDEDKNKTSVHSTVQTGPPVINPLPSDLYVHKRRKRLLLFSVLGATLTYQAGLTPHGGFRLKDDELSHHAGDPVLLYNYPRRYKAFFYCNSLSFMSSIALIILHVNPNLYRPAIRSYALSVCVATGLLALMSAYAAGSTQHLKTSIYVFALALFPSTMSVAKVKKNDGDRARSLQQHVKHKSFGCKCVTYQAGLNPPGGVWQHNSNGYTIKDSVMHDNMIEALLPHFLLQQLRFLRGIRRCHRPVAARGIAREEQMANGDERHGRARLAWPPTGVYVWLQYEVGVGNIVMNRHILIQNVKAIIMA</sequence>
<keyword evidence="2" id="KW-0812">Transmembrane</keyword>
<feature type="transmembrane region" description="Helical" evidence="2">
    <location>
        <begin position="586"/>
        <end position="606"/>
    </location>
</feature>
<feature type="compositionally biased region" description="Polar residues" evidence="1">
    <location>
        <begin position="327"/>
        <end position="337"/>
    </location>
</feature>
<keyword evidence="2" id="KW-0472">Membrane</keyword>
<feature type="transmembrane region" description="Helical" evidence="2">
    <location>
        <begin position="300"/>
        <end position="320"/>
    </location>
</feature>
<protein>
    <recommendedName>
        <fullName evidence="3">PGG domain-containing protein</fullName>
    </recommendedName>
</protein>
<feature type="domain" description="PGG" evidence="3">
    <location>
        <begin position="16"/>
        <end position="113"/>
    </location>
</feature>
<dbReference type="PANTHER" id="PTHR24177:SF465">
    <property type="entry name" value="OS06G0294400 PROTEIN"/>
    <property type="match status" value="1"/>
</dbReference>
<accession>A0A0E0PWL7</accession>
<dbReference type="InterPro" id="IPR026961">
    <property type="entry name" value="PGG_dom"/>
</dbReference>
<dbReference type="PANTHER" id="PTHR24177">
    <property type="entry name" value="CASKIN"/>
    <property type="match status" value="1"/>
</dbReference>
<organism evidence="4 5">
    <name type="scientific">Oryza rufipogon</name>
    <name type="common">Brownbeard rice</name>
    <name type="synonym">Asian wild rice</name>
    <dbReference type="NCBI Taxonomy" id="4529"/>
    <lineage>
        <taxon>Eukaryota</taxon>
        <taxon>Viridiplantae</taxon>
        <taxon>Streptophyta</taxon>
        <taxon>Embryophyta</taxon>
        <taxon>Tracheophyta</taxon>
        <taxon>Spermatophyta</taxon>
        <taxon>Magnoliopsida</taxon>
        <taxon>Liliopsida</taxon>
        <taxon>Poales</taxon>
        <taxon>Poaceae</taxon>
        <taxon>BOP clade</taxon>
        <taxon>Oryzoideae</taxon>
        <taxon>Oryzeae</taxon>
        <taxon>Oryzinae</taxon>
        <taxon>Oryza</taxon>
    </lineage>
</organism>
<reference evidence="4" key="2">
    <citation type="submission" date="2015-06" db="UniProtKB">
        <authorList>
            <consortium name="EnsemblPlants"/>
        </authorList>
    </citation>
    <scope>IDENTIFICATION</scope>
</reference>
<feature type="transmembrane region" description="Helical" evidence="2">
    <location>
        <begin position="229"/>
        <end position="248"/>
    </location>
</feature>
<proteinExistence type="predicted"/>
<dbReference type="HOGENOM" id="CLU_007110_1_0_1"/>
<feature type="transmembrane region" description="Helical" evidence="2">
    <location>
        <begin position="480"/>
        <end position="501"/>
    </location>
</feature>
<evidence type="ECO:0000313" key="5">
    <source>
        <dbReference type="Proteomes" id="UP000008022"/>
    </source>
</evidence>
<dbReference type="OMA" id="VPGRAHM"/>
<dbReference type="AlphaFoldDB" id="A0A0E0PWL7"/>
<reference evidence="5" key="1">
    <citation type="submission" date="2013-06" db="EMBL/GenBank/DDBJ databases">
        <authorList>
            <person name="Zhao Q."/>
        </authorList>
    </citation>
    <scope>NUCLEOTIDE SEQUENCE</scope>
    <source>
        <strain evidence="5">cv. W1943</strain>
    </source>
</reference>
<feature type="domain" description="PGG" evidence="3">
    <location>
        <begin position="168"/>
        <end position="294"/>
    </location>
</feature>
<dbReference type="eggNOG" id="KOG0504">
    <property type="taxonomic scope" value="Eukaryota"/>
</dbReference>
<feature type="compositionally biased region" description="Basic and acidic residues" evidence="1">
    <location>
        <begin position="151"/>
        <end position="170"/>
    </location>
</feature>
<keyword evidence="5" id="KW-1185">Reference proteome</keyword>
<evidence type="ECO:0000256" key="2">
    <source>
        <dbReference type="SAM" id="Phobius"/>
    </source>
</evidence>
<feature type="transmembrane region" description="Helical" evidence="2">
    <location>
        <begin position="68"/>
        <end position="93"/>
    </location>
</feature>
<evidence type="ECO:0000313" key="4">
    <source>
        <dbReference type="EnsemblPlants" id="ORUFI06G12080.1"/>
    </source>
</evidence>
<dbReference type="Pfam" id="PF13962">
    <property type="entry name" value="PGG"/>
    <property type="match status" value="4"/>
</dbReference>
<dbReference type="GO" id="GO:0016020">
    <property type="term" value="C:membrane"/>
    <property type="evidence" value="ECO:0007669"/>
    <property type="project" value="TreeGrafter"/>
</dbReference>
<dbReference type="Proteomes" id="UP000008022">
    <property type="component" value="Unassembled WGS sequence"/>
</dbReference>
<feature type="transmembrane region" description="Helical" evidence="2">
    <location>
        <begin position="422"/>
        <end position="443"/>
    </location>
</feature>